<proteinExistence type="inferred from homology"/>
<keyword evidence="10" id="KW-1185">Reference proteome</keyword>
<keyword evidence="6" id="KW-0539">Nucleus</keyword>
<keyword evidence="5" id="KW-0158">Chromosome</keyword>
<dbReference type="Proteomes" id="UP000597762">
    <property type="component" value="Unassembled WGS sequence"/>
</dbReference>
<evidence type="ECO:0000256" key="3">
    <source>
        <dbReference type="ARBA" id="ARBA00007321"/>
    </source>
</evidence>
<dbReference type="GO" id="GO:0031511">
    <property type="term" value="C:Mis6-Sim4 complex"/>
    <property type="evidence" value="ECO:0007669"/>
    <property type="project" value="TreeGrafter"/>
</dbReference>
<evidence type="ECO:0000256" key="4">
    <source>
        <dbReference type="ARBA" id="ARBA00016395"/>
    </source>
</evidence>
<dbReference type="PANTHER" id="PTHR14582">
    <property type="entry name" value="INNER KINETOCHORE SUBUNIT MAL2"/>
    <property type="match status" value="1"/>
</dbReference>
<keyword evidence="8" id="KW-0175">Coiled coil</keyword>
<protein>
    <recommendedName>
        <fullName evidence="4">Centromere protein O</fullName>
    </recommendedName>
</protein>
<gene>
    <name evidence="9" type="ORF">SPHA_1309</name>
</gene>
<comment type="similarity">
    <text evidence="3">Belongs to the CENP-O/MCM21 family.</text>
</comment>
<dbReference type="PANTHER" id="PTHR14582:SF1">
    <property type="entry name" value="CENTROMERE PROTEIN O"/>
    <property type="match status" value="1"/>
</dbReference>
<comment type="subcellular location">
    <subcellularLocation>
        <location evidence="2">Chromosome</location>
        <location evidence="2">Centromere</location>
    </subcellularLocation>
    <subcellularLocation>
        <location evidence="1">Nucleus</location>
    </subcellularLocation>
</comment>
<organism evidence="9 10">
    <name type="scientific">Acanthosepion pharaonis</name>
    <name type="common">Pharaoh cuttlefish</name>
    <name type="synonym">Sepia pharaonis</name>
    <dbReference type="NCBI Taxonomy" id="158019"/>
    <lineage>
        <taxon>Eukaryota</taxon>
        <taxon>Metazoa</taxon>
        <taxon>Spiralia</taxon>
        <taxon>Lophotrochozoa</taxon>
        <taxon>Mollusca</taxon>
        <taxon>Cephalopoda</taxon>
        <taxon>Coleoidea</taxon>
        <taxon>Decapodiformes</taxon>
        <taxon>Sepiida</taxon>
        <taxon>Sepiina</taxon>
        <taxon>Sepiidae</taxon>
        <taxon>Acanthosepion</taxon>
    </lineage>
</organism>
<sequence length="302" mass="34415">MAVKENFISFLTQLEDDNSPLASSLHMERTTLVQLQQQVVQLCQQRDSIKQQLEMSTKQLELVKNKSGIIEEAPKLDFCQQKKLLEELLDIYGLMGIQVCYSKKNNVLLKFTSTSDGLYRCTYSLELHVSDKKIDVDSYDLPPFIPMDKILSKKSFNVNDICSITKEISNYLHAYTVRDKDIHDIQELYGPTVLSCLQCSLARELVSFKLVKHDCALDCKLSYLDLLAVKPDEISVQCTDLALRYSNKWLHHFQESSGMSLAKMKLPLAINSILQAIDVAAAESHNYREFNSISNNSEDESK</sequence>
<reference evidence="9" key="1">
    <citation type="submission" date="2021-01" db="EMBL/GenBank/DDBJ databases">
        <authorList>
            <person name="Li R."/>
            <person name="Bekaert M."/>
        </authorList>
    </citation>
    <scope>NUCLEOTIDE SEQUENCE</scope>
    <source>
        <strain evidence="9">Farmed</strain>
    </source>
</reference>
<name>A0A812ALJ0_ACAPH</name>
<evidence type="ECO:0000256" key="1">
    <source>
        <dbReference type="ARBA" id="ARBA00004123"/>
    </source>
</evidence>
<evidence type="ECO:0000313" key="10">
    <source>
        <dbReference type="Proteomes" id="UP000597762"/>
    </source>
</evidence>
<dbReference type="AlphaFoldDB" id="A0A812ALJ0"/>
<evidence type="ECO:0000313" key="9">
    <source>
        <dbReference type="EMBL" id="CAE1143517.1"/>
    </source>
</evidence>
<evidence type="ECO:0000256" key="6">
    <source>
        <dbReference type="ARBA" id="ARBA00023242"/>
    </source>
</evidence>
<dbReference type="EMBL" id="CAHIKZ030000036">
    <property type="protein sequence ID" value="CAE1143517.1"/>
    <property type="molecule type" value="Genomic_DNA"/>
</dbReference>
<evidence type="ECO:0000256" key="2">
    <source>
        <dbReference type="ARBA" id="ARBA00004584"/>
    </source>
</evidence>
<accession>A0A812ALJ0</accession>
<dbReference type="OrthoDB" id="10321934at2759"/>
<evidence type="ECO:0000256" key="8">
    <source>
        <dbReference type="SAM" id="Coils"/>
    </source>
</evidence>
<dbReference type="GO" id="GO:0005634">
    <property type="term" value="C:nucleus"/>
    <property type="evidence" value="ECO:0007669"/>
    <property type="project" value="UniProtKB-SubCell"/>
</dbReference>
<dbReference type="InterPro" id="IPR018464">
    <property type="entry name" value="CENP-O"/>
</dbReference>
<keyword evidence="7" id="KW-0137">Centromere</keyword>
<evidence type="ECO:0000256" key="5">
    <source>
        <dbReference type="ARBA" id="ARBA00022454"/>
    </source>
</evidence>
<comment type="caution">
    <text evidence="9">The sequence shown here is derived from an EMBL/GenBank/DDBJ whole genome shotgun (WGS) entry which is preliminary data.</text>
</comment>
<feature type="coiled-coil region" evidence="8">
    <location>
        <begin position="32"/>
        <end position="66"/>
    </location>
</feature>
<evidence type="ECO:0000256" key="7">
    <source>
        <dbReference type="ARBA" id="ARBA00023328"/>
    </source>
</evidence>